<dbReference type="Proteomes" id="UP000178176">
    <property type="component" value="Unassembled WGS sequence"/>
</dbReference>
<feature type="transmembrane region" description="Helical" evidence="1">
    <location>
        <begin position="174"/>
        <end position="195"/>
    </location>
</feature>
<feature type="signal peptide" evidence="2">
    <location>
        <begin position="1"/>
        <end position="21"/>
    </location>
</feature>
<comment type="caution">
    <text evidence="3">The sequence shown here is derived from an EMBL/GenBank/DDBJ whole genome shotgun (WGS) entry which is preliminary data.</text>
</comment>
<dbReference type="EMBL" id="MEXH01000033">
    <property type="protein sequence ID" value="OGC91609.1"/>
    <property type="molecule type" value="Genomic_DNA"/>
</dbReference>
<evidence type="ECO:0000313" key="4">
    <source>
        <dbReference type="Proteomes" id="UP000178176"/>
    </source>
</evidence>
<evidence type="ECO:0000256" key="1">
    <source>
        <dbReference type="SAM" id="Phobius"/>
    </source>
</evidence>
<accession>A0A1F4YCD4</accession>
<reference evidence="3 4" key="1">
    <citation type="journal article" date="2016" name="Nat. Commun.">
        <title>Thousands of microbial genomes shed light on interconnected biogeochemical processes in an aquifer system.</title>
        <authorList>
            <person name="Anantharaman K."/>
            <person name="Brown C.T."/>
            <person name="Hug L.A."/>
            <person name="Sharon I."/>
            <person name="Castelle C.J."/>
            <person name="Probst A.J."/>
            <person name="Thomas B.C."/>
            <person name="Singh A."/>
            <person name="Wilkins M.J."/>
            <person name="Karaoz U."/>
            <person name="Brodie E.L."/>
            <person name="Williams K.H."/>
            <person name="Hubbard S.S."/>
            <person name="Banfield J.F."/>
        </authorList>
    </citation>
    <scope>NUCLEOTIDE SEQUENCE [LARGE SCALE GENOMIC DNA]</scope>
</reference>
<feature type="chain" id="PRO_5009515738" evidence="2">
    <location>
        <begin position="22"/>
        <end position="208"/>
    </location>
</feature>
<keyword evidence="1" id="KW-1133">Transmembrane helix</keyword>
<keyword evidence="2" id="KW-0732">Signal</keyword>
<evidence type="ECO:0000313" key="3">
    <source>
        <dbReference type="EMBL" id="OGC91609.1"/>
    </source>
</evidence>
<keyword evidence="1" id="KW-0472">Membrane</keyword>
<organism evidence="3 4">
    <name type="scientific">Candidatus Amesbacteria bacterium RIFCSPHIGHO2_01_FULL_48_32b</name>
    <dbReference type="NCBI Taxonomy" id="1797253"/>
    <lineage>
        <taxon>Bacteria</taxon>
        <taxon>Candidatus Amesiibacteriota</taxon>
    </lineage>
</organism>
<sequence>MRKWLGGFLIGGLVLAGSAAASEGTAELSNVIGDEARCWVASILTQGYTYKLLVSCRDLTYPASGEEVFNYILWVVPADGTAPQKLGPLGVGKAEFGTATRFGSLFVSKEGGKKKTLLGKQEVGEVVMRGEMAPVIFLDTGMATQPTRSPTAAPTAGAGATERVAQSVKVGSTILRIVVVAFLLGIGAIVVVILVSSLGKGKNIPPGL</sequence>
<protein>
    <submittedName>
        <fullName evidence="3">Uncharacterized protein</fullName>
    </submittedName>
</protein>
<evidence type="ECO:0000256" key="2">
    <source>
        <dbReference type="SAM" id="SignalP"/>
    </source>
</evidence>
<gene>
    <name evidence="3" type="ORF">A2876_03545</name>
</gene>
<dbReference type="AlphaFoldDB" id="A0A1F4YCD4"/>
<keyword evidence="1" id="KW-0812">Transmembrane</keyword>
<proteinExistence type="predicted"/>
<name>A0A1F4YCD4_9BACT</name>